<gene>
    <name evidence="1" type="ORF">ACFOPX_00100</name>
</gene>
<keyword evidence="2" id="KW-1185">Reference proteome</keyword>
<accession>A0ABV7ZFA3</accession>
<evidence type="ECO:0000313" key="2">
    <source>
        <dbReference type="Proteomes" id="UP001595783"/>
    </source>
</evidence>
<dbReference type="Proteomes" id="UP001595783">
    <property type="component" value="Unassembled WGS sequence"/>
</dbReference>
<name>A0ABV7ZFA3_9HELI</name>
<evidence type="ECO:0000313" key="1">
    <source>
        <dbReference type="EMBL" id="MFC3846939.1"/>
    </source>
</evidence>
<proteinExistence type="predicted"/>
<comment type="caution">
    <text evidence="1">The sequence shown here is derived from an EMBL/GenBank/DDBJ whole genome shotgun (WGS) entry which is preliminary data.</text>
</comment>
<dbReference type="EMBL" id="JBHRZO010000001">
    <property type="protein sequence ID" value="MFC3846939.1"/>
    <property type="molecule type" value="Genomic_DNA"/>
</dbReference>
<reference evidence="2" key="1">
    <citation type="journal article" date="2019" name="Int. J. Syst. Evol. Microbiol.">
        <title>The Global Catalogue of Microorganisms (GCM) 10K type strain sequencing project: providing services to taxonomists for standard genome sequencing and annotation.</title>
        <authorList>
            <consortium name="The Broad Institute Genomics Platform"/>
            <consortium name="The Broad Institute Genome Sequencing Center for Infectious Disease"/>
            <person name="Wu L."/>
            <person name="Ma J."/>
        </authorList>
    </citation>
    <scope>NUCLEOTIDE SEQUENCE [LARGE SCALE GENOMIC DNA]</scope>
    <source>
        <strain evidence="2">CCUG 53816</strain>
    </source>
</reference>
<protein>
    <submittedName>
        <fullName evidence="1">Uncharacterized protein</fullName>
    </submittedName>
</protein>
<dbReference type="RefSeq" id="WP_104751923.1">
    <property type="nucleotide sequence ID" value="NZ_FZMF01000012.1"/>
</dbReference>
<organism evidence="1 2">
    <name type="scientific">Helicobacter baculiformis</name>
    <dbReference type="NCBI Taxonomy" id="427351"/>
    <lineage>
        <taxon>Bacteria</taxon>
        <taxon>Pseudomonadati</taxon>
        <taxon>Campylobacterota</taxon>
        <taxon>Epsilonproteobacteria</taxon>
        <taxon>Campylobacterales</taxon>
        <taxon>Helicobacteraceae</taxon>
        <taxon>Helicobacter</taxon>
    </lineage>
</organism>
<sequence length="77" mass="8666">MNWVDKLKIALLENNLSKAFALVESCPFVEGDGTDLETLQTAQELIFQTLERLKEAQGALGVQMRQLRAAQRFLDIS</sequence>